<reference evidence="2" key="1">
    <citation type="submission" date="2021-02" db="EMBL/GenBank/DDBJ databases">
        <authorList>
            <person name="Nowell W R."/>
        </authorList>
    </citation>
    <scope>NUCLEOTIDE SEQUENCE</scope>
</reference>
<protein>
    <submittedName>
        <fullName evidence="2">Uncharacterized protein</fullName>
    </submittedName>
</protein>
<feature type="region of interest" description="Disordered" evidence="1">
    <location>
        <begin position="1"/>
        <end position="25"/>
    </location>
</feature>
<accession>A0A820FQ35</accession>
<comment type="caution">
    <text evidence="2">The sequence shown here is derived from an EMBL/GenBank/DDBJ whole genome shotgun (WGS) entry which is preliminary data.</text>
</comment>
<feature type="compositionally biased region" description="Low complexity" evidence="1">
    <location>
        <begin position="1"/>
        <end position="11"/>
    </location>
</feature>
<organism evidence="2 3">
    <name type="scientific">Adineta steineri</name>
    <dbReference type="NCBI Taxonomy" id="433720"/>
    <lineage>
        <taxon>Eukaryota</taxon>
        <taxon>Metazoa</taxon>
        <taxon>Spiralia</taxon>
        <taxon>Gnathifera</taxon>
        <taxon>Rotifera</taxon>
        <taxon>Eurotatoria</taxon>
        <taxon>Bdelloidea</taxon>
        <taxon>Adinetida</taxon>
        <taxon>Adinetidae</taxon>
        <taxon>Adineta</taxon>
    </lineage>
</organism>
<proteinExistence type="predicted"/>
<dbReference type="AlphaFoldDB" id="A0A820FQ35"/>
<feature type="compositionally biased region" description="Basic and acidic residues" evidence="1">
    <location>
        <begin position="52"/>
        <end position="67"/>
    </location>
</feature>
<dbReference type="EMBL" id="CAJOBB010011624">
    <property type="protein sequence ID" value="CAF4263901.1"/>
    <property type="molecule type" value="Genomic_DNA"/>
</dbReference>
<dbReference type="Proteomes" id="UP000663868">
    <property type="component" value="Unassembled WGS sequence"/>
</dbReference>
<name>A0A820FQ35_9BILA</name>
<feature type="region of interest" description="Disordered" evidence="1">
    <location>
        <begin position="43"/>
        <end position="79"/>
    </location>
</feature>
<feature type="non-terminal residue" evidence="2">
    <location>
        <position position="1"/>
    </location>
</feature>
<gene>
    <name evidence="2" type="ORF">KXQ929_LOCUS43501</name>
</gene>
<evidence type="ECO:0000313" key="3">
    <source>
        <dbReference type="Proteomes" id="UP000663868"/>
    </source>
</evidence>
<evidence type="ECO:0000256" key="1">
    <source>
        <dbReference type="SAM" id="MobiDB-lite"/>
    </source>
</evidence>
<evidence type="ECO:0000313" key="2">
    <source>
        <dbReference type="EMBL" id="CAF4263901.1"/>
    </source>
</evidence>
<sequence>MNRNNRFSNNRKNQRPSKNEPMKTVAAVPENFTYVDQDFPSLSAASTVTTKVDPKLSTEDKSVKTTSREPSMTRPLENVKPEPAIPIKKQHSPWKKPSESLQPVSLFAFMPQSVTKQDLTANHHSITHNSVTQLETRSMTTYEDEIDTKLCEIILTIHQRHEYVSLERVEKELFEHYKVNSFRELRVNARHLKTLTNLSHRIKDVTFYMQIFEQIFNLCTLHDLDPLLAKFLKFDTYEEAHLGPLDKNPDVQRVFQ</sequence>